<keyword evidence="1" id="KW-0175">Coiled coil</keyword>
<feature type="coiled-coil region" evidence="1">
    <location>
        <begin position="67"/>
        <end position="122"/>
    </location>
</feature>
<dbReference type="PaxDb" id="4097-A0A1S3YFP2"/>
<evidence type="ECO:0000313" key="3">
    <source>
        <dbReference type="RefSeq" id="XP_016450925.1"/>
    </source>
</evidence>
<protein>
    <submittedName>
        <fullName evidence="3">Uncharacterized protein</fullName>
    </submittedName>
</protein>
<evidence type="ECO:0000256" key="2">
    <source>
        <dbReference type="SAM" id="MobiDB-lite"/>
    </source>
</evidence>
<reference evidence="3" key="1">
    <citation type="submission" date="2025-08" db="UniProtKB">
        <authorList>
            <consortium name="RefSeq"/>
        </authorList>
    </citation>
    <scope>IDENTIFICATION</scope>
</reference>
<accession>A0A1S3YFP2</accession>
<name>A0A1S3YFP2_TOBAC</name>
<dbReference type="KEGG" id="nta:107775686"/>
<organism evidence="3">
    <name type="scientific">Nicotiana tabacum</name>
    <name type="common">Common tobacco</name>
    <dbReference type="NCBI Taxonomy" id="4097"/>
    <lineage>
        <taxon>Eukaryota</taxon>
        <taxon>Viridiplantae</taxon>
        <taxon>Streptophyta</taxon>
        <taxon>Embryophyta</taxon>
        <taxon>Tracheophyta</taxon>
        <taxon>Spermatophyta</taxon>
        <taxon>Magnoliopsida</taxon>
        <taxon>eudicotyledons</taxon>
        <taxon>Gunneridae</taxon>
        <taxon>Pentapetalae</taxon>
        <taxon>asterids</taxon>
        <taxon>lamiids</taxon>
        <taxon>Solanales</taxon>
        <taxon>Solanaceae</taxon>
        <taxon>Nicotianoideae</taxon>
        <taxon>Nicotianeae</taxon>
        <taxon>Nicotiana</taxon>
    </lineage>
</organism>
<dbReference type="AlphaFoldDB" id="A0A1S3YFP2"/>
<sequence>MGYSPSLPTFSEESMNEARALRMPDPSRVLGKEDPFQDCFTGVDDSADLNNASTLFEEAHRLFSRYITKFKAELSQCEAELKKSLDEEKAMRLLCSQKEEELKDFRADLAKARKNETELDKQLQQK</sequence>
<dbReference type="RefSeq" id="XP_016450925.1">
    <property type="nucleotide sequence ID" value="XM_016595439.1"/>
</dbReference>
<gene>
    <name evidence="3" type="primary">LOC107775686</name>
</gene>
<evidence type="ECO:0000256" key="1">
    <source>
        <dbReference type="SAM" id="Coils"/>
    </source>
</evidence>
<feature type="region of interest" description="Disordered" evidence="2">
    <location>
        <begin position="1"/>
        <end position="28"/>
    </location>
</feature>
<feature type="compositionally biased region" description="Polar residues" evidence="2">
    <location>
        <begin position="1"/>
        <end position="13"/>
    </location>
</feature>
<proteinExistence type="predicted"/>
<dbReference type="OrthoDB" id="1242891at2759"/>